<comment type="caution">
    <text evidence="2">The sequence shown here is derived from an EMBL/GenBank/DDBJ whole genome shotgun (WGS) entry which is preliminary data.</text>
</comment>
<feature type="region of interest" description="Disordered" evidence="1">
    <location>
        <begin position="1"/>
        <end position="20"/>
    </location>
</feature>
<sequence length="238" mass="27022">MAAEDMRIRTPGHSDDDELDLEYEPHKTMFEMCEENAAKVALLEQDVREMRKTLDETKAALDALRSLQRAAQEERREAPPAAPSPAGPMRQNPEESHPAAPQEENLKPVDVIDEQELAALEKAKKEKKIPSEYEEATDRRKSRGPPSEASVAMTVEEGDRKPVDKPRRKSALKKSSKDGVDDTKEKTVDFTRDEMESVSTPKSRSGRSQPKSRSNRDPRTKKHRKLSDVDHDYQHHFA</sequence>
<dbReference type="Proteomes" id="UP000024635">
    <property type="component" value="Unassembled WGS sequence"/>
</dbReference>
<dbReference type="EMBL" id="JARK01001588">
    <property type="protein sequence ID" value="EYB88117.1"/>
    <property type="molecule type" value="Genomic_DNA"/>
</dbReference>
<protein>
    <submittedName>
        <fullName evidence="2">Uncharacterized protein</fullName>
    </submittedName>
</protein>
<dbReference type="AlphaFoldDB" id="A0A016SCN5"/>
<feature type="compositionally biased region" description="Basic and acidic residues" evidence="1">
    <location>
        <begin position="119"/>
        <end position="139"/>
    </location>
</feature>
<organism evidence="2 3">
    <name type="scientific">Ancylostoma ceylanicum</name>
    <dbReference type="NCBI Taxonomy" id="53326"/>
    <lineage>
        <taxon>Eukaryota</taxon>
        <taxon>Metazoa</taxon>
        <taxon>Ecdysozoa</taxon>
        <taxon>Nematoda</taxon>
        <taxon>Chromadorea</taxon>
        <taxon>Rhabditida</taxon>
        <taxon>Rhabditina</taxon>
        <taxon>Rhabditomorpha</taxon>
        <taxon>Strongyloidea</taxon>
        <taxon>Ancylostomatidae</taxon>
        <taxon>Ancylostomatinae</taxon>
        <taxon>Ancylostoma</taxon>
    </lineage>
</organism>
<feature type="compositionally biased region" description="Basic and acidic residues" evidence="1">
    <location>
        <begin position="1"/>
        <end position="14"/>
    </location>
</feature>
<feature type="compositionally biased region" description="Basic and acidic residues" evidence="1">
    <location>
        <begin position="175"/>
        <end position="195"/>
    </location>
</feature>
<feature type="region of interest" description="Disordered" evidence="1">
    <location>
        <begin position="64"/>
        <end position="238"/>
    </location>
</feature>
<feature type="compositionally biased region" description="Basic and acidic residues" evidence="1">
    <location>
        <begin position="226"/>
        <end position="238"/>
    </location>
</feature>
<reference evidence="3" key="1">
    <citation type="journal article" date="2015" name="Nat. Genet.">
        <title>The genome and transcriptome of the zoonotic hookworm Ancylostoma ceylanicum identify infection-specific gene families.</title>
        <authorList>
            <person name="Schwarz E.M."/>
            <person name="Hu Y."/>
            <person name="Antoshechkin I."/>
            <person name="Miller M.M."/>
            <person name="Sternberg P.W."/>
            <person name="Aroian R.V."/>
        </authorList>
    </citation>
    <scope>NUCLEOTIDE SEQUENCE</scope>
    <source>
        <strain evidence="3">HY135</strain>
    </source>
</reference>
<feature type="compositionally biased region" description="Polar residues" evidence="1">
    <location>
        <begin position="197"/>
        <end position="212"/>
    </location>
</feature>
<evidence type="ECO:0000256" key="1">
    <source>
        <dbReference type="SAM" id="MobiDB-lite"/>
    </source>
</evidence>
<evidence type="ECO:0000313" key="3">
    <source>
        <dbReference type="Proteomes" id="UP000024635"/>
    </source>
</evidence>
<gene>
    <name evidence="2" type="primary">Acey_s0252.g227</name>
    <name evidence="2" type="ORF">Y032_0252g227</name>
</gene>
<proteinExistence type="predicted"/>
<name>A0A016SCN5_9BILA</name>
<accession>A0A016SCN5</accession>
<keyword evidence="3" id="KW-1185">Reference proteome</keyword>
<evidence type="ECO:0000313" key="2">
    <source>
        <dbReference type="EMBL" id="EYB88117.1"/>
    </source>
</evidence>